<organism evidence="2 3">
    <name type="scientific">Burkholderia phage phiE094</name>
    <dbReference type="NCBI Taxonomy" id="2781364"/>
    <lineage>
        <taxon>Viruses</taxon>
        <taxon>Duplodnaviria</taxon>
        <taxon>Heunggongvirae</taxon>
        <taxon>Uroviricota</taxon>
        <taxon>Caudoviricetes</taxon>
        <taxon>Peduoviridae</taxon>
        <taxon>Tigrvirus</taxon>
        <taxon>Tigrvirus phiE094</taxon>
    </lineage>
</organism>
<name>A0A876B6T3_9CAUD</name>
<dbReference type="EMBL" id="MW072790">
    <property type="protein sequence ID" value="QPI18589.1"/>
    <property type="molecule type" value="Genomic_DNA"/>
</dbReference>
<keyword evidence="3" id="KW-1185">Reference proteome</keyword>
<gene>
    <name evidence="2" type="ORF">BTHphiE094_052</name>
</gene>
<protein>
    <submittedName>
        <fullName evidence="2">Uncharacterized protein</fullName>
    </submittedName>
</protein>
<evidence type="ECO:0000313" key="2">
    <source>
        <dbReference type="EMBL" id="QPI18589.1"/>
    </source>
</evidence>
<reference evidence="2" key="1">
    <citation type="journal article" date="2021" name="Appl. Environ. Microbiol.">
        <title>Development of a Bacteriophage Tail Fiber-based Latex Agglutination Assay for Rapid Clinical Screening of Burkholderia pseudomallei.</title>
        <authorList>
            <person name="Muangsombut V."/>
            <person name="Janesomboon S."/>
            <person name="Withatanung P."/>
            <person name="Dunne M."/>
            <person name="Korbsrisate S."/>
        </authorList>
    </citation>
    <scope>NUCLEOTIDE SEQUENCE</scope>
</reference>
<sequence>MRGDTWRHSSQQSKTYERTPAKSTIRMRCLPGPCGKIRPRGPAPSRLVLLPGRFDSLGGRGEANRTAAA</sequence>
<feature type="region of interest" description="Disordered" evidence="1">
    <location>
        <begin position="1"/>
        <end position="45"/>
    </location>
</feature>
<evidence type="ECO:0000313" key="3">
    <source>
        <dbReference type="Proteomes" id="UP000664931"/>
    </source>
</evidence>
<evidence type="ECO:0000256" key="1">
    <source>
        <dbReference type="SAM" id="MobiDB-lite"/>
    </source>
</evidence>
<dbReference type="Proteomes" id="UP000664931">
    <property type="component" value="Segment"/>
</dbReference>
<accession>A0A876B6T3</accession>
<proteinExistence type="predicted"/>